<name>A0A225WB92_9STRA</name>
<proteinExistence type="predicted"/>
<evidence type="ECO:0000313" key="2">
    <source>
        <dbReference type="Proteomes" id="UP000198211"/>
    </source>
</evidence>
<comment type="caution">
    <text evidence="1">The sequence shown here is derived from an EMBL/GenBank/DDBJ whole genome shotgun (WGS) entry which is preliminary data.</text>
</comment>
<accession>A0A225WB92</accession>
<dbReference type="AlphaFoldDB" id="A0A225WB92"/>
<dbReference type="Proteomes" id="UP000198211">
    <property type="component" value="Unassembled WGS sequence"/>
</dbReference>
<sequence>MSALVSPDPSYYTFEQRSLRNSEVYDTVDEITDNRSLLKWTKVLFWLEADKTDEYVLRALKLNGMNEATMKLKKNYKYYKYFARKSVEYRINKWVRRRMTTWDVWKELGLHKKVVYRSQLDSIKRTPEYNIYVRYVNAFDSNVKESRKAGQSIHFTMVSRGASDAEMYARIRIMAYNLTDDKNAKILLGLTDRSKGYTVVLKGIALTEHEEYHWFKLFMELRQQMKSRVNL</sequence>
<protein>
    <submittedName>
        <fullName evidence="1">RxLR effector protein</fullName>
    </submittedName>
</protein>
<reference evidence="2" key="1">
    <citation type="submission" date="2017-03" db="EMBL/GenBank/DDBJ databases">
        <title>Phytopthora megakarya and P. palmivora, two closely related causual agents of cacao black pod achieved similar genome size and gene model numbers by different mechanisms.</title>
        <authorList>
            <person name="Ali S."/>
            <person name="Shao J."/>
            <person name="Larry D.J."/>
            <person name="Kronmiller B."/>
            <person name="Shen D."/>
            <person name="Strem M.D."/>
            <person name="Melnick R.L."/>
            <person name="Guiltinan M.J."/>
            <person name="Tyler B.M."/>
            <person name="Meinhardt L.W."/>
            <person name="Bailey B.A."/>
        </authorList>
    </citation>
    <scope>NUCLEOTIDE SEQUENCE [LARGE SCALE GENOMIC DNA]</scope>
    <source>
        <strain evidence="2">zdho120</strain>
    </source>
</reference>
<keyword evidence="2" id="KW-1185">Reference proteome</keyword>
<dbReference type="OrthoDB" id="128682at2759"/>
<dbReference type="EMBL" id="NBNE01001345">
    <property type="protein sequence ID" value="OWZ14409.1"/>
    <property type="molecule type" value="Genomic_DNA"/>
</dbReference>
<organism evidence="1 2">
    <name type="scientific">Phytophthora megakarya</name>
    <dbReference type="NCBI Taxonomy" id="4795"/>
    <lineage>
        <taxon>Eukaryota</taxon>
        <taxon>Sar</taxon>
        <taxon>Stramenopiles</taxon>
        <taxon>Oomycota</taxon>
        <taxon>Peronosporomycetes</taxon>
        <taxon>Peronosporales</taxon>
        <taxon>Peronosporaceae</taxon>
        <taxon>Phytophthora</taxon>
    </lineage>
</organism>
<evidence type="ECO:0000313" key="1">
    <source>
        <dbReference type="EMBL" id="OWZ14409.1"/>
    </source>
</evidence>
<gene>
    <name evidence="1" type="ORF">PHMEG_00012124</name>
</gene>